<dbReference type="Proteomes" id="UP000262607">
    <property type="component" value="Chromosome"/>
</dbReference>
<protein>
    <submittedName>
        <fullName evidence="11">Sulfite reductase (NADPH) flavoprotein subunit alpha</fullName>
        <ecNumber evidence="11">1.8.1.2</ecNumber>
    </submittedName>
</protein>
<dbReference type="GeneID" id="66556731"/>
<organism evidence="11 12">
    <name type="scientific">Blattabacterium punctulatus CPU2</name>
    <dbReference type="NCBI Taxonomy" id="1457032"/>
    <lineage>
        <taxon>Bacteria</taxon>
        <taxon>Pseudomonadati</taxon>
        <taxon>Bacteroidota</taxon>
        <taxon>Flavobacteriia</taxon>
        <taxon>Flavobacteriales</taxon>
        <taxon>Blattabacteriaceae</taxon>
        <taxon>Blattabacterium</taxon>
    </lineage>
</organism>
<evidence type="ECO:0000259" key="10">
    <source>
        <dbReference type="PROSITE" id="PS51384"/>
    </source>
</evidence>
<dbReference type="InterPro" id="IPR017938">
    <property type="entry name" value="Riboflavin_synthase-like_b-brl"/>
</dbReference>
<dbReference type="GO" id="GO:0019344">
    <property type="term" value="P:cysteine biosynthetic process"/>
    <property type="evidence" value="ECO:0007669"/>
    <property type="project" value="UniProtKB-KW"/>
</dbReference>
<evidence type="ECO:0000256" key="4">
    <source>
        <dbReference type="ARBA" id="ARBA00022643"/>
    </source>
</evidence>
<dbReference type="InterPro" id="IPR008254">
    <property type="entry name" value="Flavodoxin/NO_synth"/>
</dbReference>
<dbReference type="PRINTS" id="PR00369">
    <property type="entry name" value="FLAVODOXIN"/>
</dbReference>
<dbReference type="EMBL" id="AP014610">
    <property type="protein sequence ID" value="BBA17830.1"/>
    <property type="molecule type" value="Genomic_DNA"/>
</dbReference>
<evidence type="ECO:0000256" key="8">
    <source>
        <dbReference type="ARBA" id="ARBA00023192"/>
    </source>
</evidence>
<keyword evidence="6" id="KW-0521">NADP</keyword>
<keyword evidence="4" id="KW-0288">FMN</keyword>
<feature type="domain" description="FAD-binding FR-type" evidence="10">
    <location>
        <begin position="207"/>
        <end position="437"/>
    </location>
</feature>
<dbReference type="InterPro" id="IPR017927">
    <property type="entry name" value="FAD-bd_FR_type"/>
</dbReference>
<dbReference type="AlphaFoldDB" id="A0AAD1FRB8"/>
<dbReference type="Gene3D" id="3.40.50.80">
    <property type="entry name" value="Nucleotide-binding domain of ferredoxin-NADP reductase (FNR) module"/>
    <property type="match status" value="1"/>
</dbReference>
<evidence type="ECO:0000313" key="12">
    <source>
        <dbReference type="Proteomes" id="UP000262607"/>
    </source>
</evidence>
<dbReference type="EC" id="1.8.1.2" evidence="11"/>
<evidence type="ECO:0000313" key="11">
    <source>
        <dbReference type="EMBL" id="BBA17830.1"/>
    </source>
</evidence>
<gene>
    <name evidence="11" type="primary">cysJ</name>
    <name evidence="11" type="ORF">CPU2_338</name>
</gene>
<dbReference type="Gene3D" id="2.40.30.10">
    <property type="entry name" value="Translation factors"/>
    <property type="match status" value="1"/>
</dbReference>
<keyword evidence="7 11" id="KW-0560">Oxidoreductase</keyword>
<dbReference type="InterPro" id="IPR039261">
    <property type="entry name" value="FNR_nucleotide-bd"/>
</dbReference>
<dbReference type="InterPro" id="IPR029039">
    <property type="entry name" value="Flavoprotein-like_sf"/>
</dbReference>
<evidence type="ECO:0000256" key="3">
    <source>
        <dbReference type="ARBA" id="ARBA00022630"/>
    </source>
</evidence>
<feature type="domain" description="Flavodoxin-like" evidence="9">
    <location>
        <begin position="50"/>
        <end position="188"/>
    </location>
</feature>
<comment type="cofactor">
    <cofactor evidence="2">
        <name>FAD</name>
        <dbReference type="ChEBI" id="CHEBI:57692"/>
    </cofactor>
</comment>
<dbReference type="RefSeq" id="WP_110548683.1">
    <property type="nucleotide sequence ID" value="NZ_AP014610.1"/>
</dbReference>
<evidence type="ECO:0000256" key="6">
    <source>
        <dbReference type="ARBA" id="ARBA00022857"/>
    </source>
</evidence>
<dbReference type="InterPro" id="IPR001433">
    <property type="entry name" value="OxRdtase_FAD/NAD-bd"/>
</dbReference>
<evidence type="ECO:0000259" key="9">
    <source>
        <dbReference type="PROSITE" id="PS50902"/>
    </source>
</evidence>
<dbReference type="Gene3D" id="3.40.50.360">
    <property type="match status" value="1"/>
</dbReference>
<dbReference type="PANTHER" id="PTHR19384">
    <property type="entry name" value="NITRIC OXIDE SYNTHASE-RELATED"/>
    <property type="match status" value="1"/>
</dbReference>
<reference evidence="11 12" key="1">
    <citation type="submission" date="2014-06" db="EMBL/GenBank/DDBJ databases">
        <title>Genome sequence of the intracellular symbiont Blattabacterium cuenoti, strain CPU2 from the wood feeding cockroach Cryptocercus punctulatus.</title>
        <authorList>
            <person name="Kinjo Y."/>
            <person name="Ohkuma M."/>
            <person name="Tokuda G."/>
        </authorList>
    </citation>
    <scope>NUCLEOTIDE SEQUENCE [LARGE SCALE GENOMIC DNA]</scope>
    <source>
        <strain evidence="11 12">CPU2</strain>
    </source>
</reference>
<evidence type="ECO:0000256" key="2">
    <source>
        <dbReference type="ARBA" id="ARBA00001974"/>
    </source>
</evidence>
<dbReference type="SUPFAM" id="SSF52218">
    <property type="entry name" value="Flavoproteins"/>
    <property type="match status" value="1"/>
</dbReference>
<keyword evidence="8" id="KW-0198">Cysteine biosynthesis</keyword>
<comment type="cofactor">
    <cofactor evidence="1">
        <name>FMN</name>
        <dbReference type="ChEBI" id="CHEBI:58210"/>
    </cofactor>
</comment>
<dbReference type="GO" id="GO:0005829">
    <property type="term" value="C:cytosol"/>
    <property type="evidence" value="ECO:0007669"/>
    <property type="project" value="TreeGrafter"/>
</dbReference>
<evidence type="ECO:0000256" key="1">
    <source>
        <dbReference type="ARBA" id="ARBA00001917"/>
    </source>
</evidence>
<keyword evidence="3" id="KW-0285">Flavoprotein</keyword>
<dbReference type="SUPFAM" id="SSF52343">
    <property type="entry name" value="Ferredoxin reductase-like, C-terminal NADP-linked domain"/>
    <property type="match status" value="1"/>
</dbReference>
<dbReference type="InterPro" id="IPR001709">
    <property type="entry name" value="Flavoprot_Pyr_Nucl_cyt_Rdtase"/>
</dbReference>
<dbReference type="SUPFAM" id="SSF63380">
    <property type="entry name" value="Riboflavin synthase domain-like"/>
    <property type="match status" value="1"/>
</dbReference>
<dbReference type="Pfam" id="PF00175">
    <property type="entry name" value="NAD_binding_1"/>
    <property type="match status" value="1"/>
</dbReference>
<dbReference type="PROSITE" id="PS50902">
    <property type="entry name" value="FLAVODOXIN_LIKE"/>
    <property type="match status" value="1"/>
</dbReference>
<dbReference type="InterPro" id="IPR003097">
    <property type="entry name" value="CysJ-like_FAD-binding"/>
</dbReference>
<dbReference type="Gene3D" id="1.20.990.10">
    <property type="entry name" value="NADPH-cytochrome p450 Reductase, Chain A, domain 3"/>
    <property type="match status" value="1"/>
</dbReference>
<dbReference type="Pfam" id="PF00667">
    <property type="entry name" value="FAD_binding_1"/>
    <property type="match status" value="1"/>
</dbReference>
<dbReference type="GO" id="GO:0004783">
    <property type="term" value="F:sulfite reductase (NADPH) activity"/>
    <property type="evidence" value="ECO:0007669"/>
    <property type="project" value="UniProtKB-EC"/>
</dbReference>
<dbReference type="PANTHER" id="PTHR19384:SF128">
    <property type="entry name" value="NADPH OXIDOREDUCTASE A"/>
    <property type="match status" value="1"/>
</dbReference>
<sequence>MLSESKNKIFVELIKNSSKEEIIWMYGYISGILPFFQKNSKEFKKNKDTITLVYGTETGNAKNLAFSIVEKAKKEKIQIRLISFDQYRFIDLKSENYFFIIISTHGTGEPPSSAKSFFNFLFQEKNLRLENIKYGVLALGDRSYSFFCKAGEDLDKRLYEMGADRKIPLYKCDVDFESKSESWFLNFLKIFQIKKLEKNIFKKNGIKKKIHGKILTNILLNDKERGSNKEIHHIEILMKNNESDKNDYSPGDYIAIIAENYEYEVKKIINIIQNKDILDNSNELKLLFDLLKKKLNIFSLSINMLKKYSILVGENIPNNKEWNFFDLLKEFPIKNKILLKDLIKIMDPIKPRLYSISSSPKVHHSEIHITVSRHRFQKNGRIRYGFCSNFLSKLKVEDDLFFYIHKNHLFKLPESNKDIILIGPGTGIAPFRSFLYEREFIGATGRNWLFFGDQYFYTDFLYQKEIQNWKKKGILHHVSLSFSRDQKDKIYVHNKIWENRKEFFSWIENGAYIYICGKKKPMSIDVEKTIFRIIKEVGGYSSTEFFVKKMIDNGRYLKDVY</sequence>
<dbReference type="PROSITE" id="PS51384">
    <property type="entry name" value="FAD_FR"/>
    <property type="match status" value="1"/>
</dbReference>
<dbReference type="Pfam" id="PF00258">
    <property type="entry name" value="Flavodoxin_1"/>
    <property type="match status" value="1"/>
</dbReference>
<proteinExistence type="predicted"/>
<dbReference type="InterPro" id="IPR001094">
    <property type="entry name" value="Flavdoxin-like"/>
</dbReference>
<dbReference type="GO" id="GO:0010181">
    <property type="term" value="F:FMN binding"/>
    <property type="evidence" value="ECO:0007669"/>
    <property type="project" value="InterPro"/>
</dbReference>
<name>A0AAD1FRB8_9FLAO</name>
<dbReference type="InterPro" id="IPR023173">
    <property type="entry name" value="NADPH_Cyt_P450_Rdtase_alpha"/>
</dbReference>
<dbReference type="GO" id="GO:0050660">
    <property type="term" value="F:flavin adenine dinucleotide binding"/>
    <property type="evidence" value="ECO:0007669"/>
    <property type="project" value="TreeGrafter"/>
</dbReference>
<evidence type="ECO:0000256" key="5">
    <source>
        <dbReference type="ARBA" id="ARBA00022827"/>
    </source>
</evidence>
<dbReference type="PRINTS" id="PR00371">
    <property type="entry name" value="FPNCR"/>
</dbReference>
<accession>A0AAD1FRB8</accession>
<keyword evidence="8" id="KW-0028">Amino-acid biosynthesis</keyword>
<keyword evidence="5" id="KW-0274">FAD</keyword>
<evidence type="ECO:0000256" key="7">
    <source>
        <dbReference type="ARBA" id="ARBA00023002"/>
    </source>
</evidence>